<comment type="similarity">
    <text evidence="3">In the central section; belongs to the inositol 1,4,5-trisphosphate 5-phosphatase family.</text>
</comment>
<dbReference type="SUPFAM" id="SSF56219">
    <property type="entry name" value="DNase I-like"/>
    <property type="match status" value="1"/>
</dbReference>
<feature type="compositionally biased region" description="Low complexity" evidence="9">
    <location>
        <begin position="36"/>
        <end position="51"/>
    </location>
</feature>
<evidence type="ECO:0000313" key="11">
    <source>
        <dbReference type="EMBL" id="KAF2876810.1"/>
    </source>
</evidence>
<dbReference type="FunFam" id="3.60.10.10:FF:000029">
    <property type="entry name" value="Inositol polyphosphate 5-phosphatase"/>
    <property type="match status" value="1"/>
</dbReference>
<evidence type="ECO:0000256" key="4">
    <source>
        <dbReference type="ARBA" id="ARBA00013044"/>
    </source>
</evidence>
<feature type="compositionally biased region" description="Gly residues" evidence="9">
    <location>
        <begin position="1223"/>
        <end position="1233"/>
    </location>
</feature>
<accession>A0A7C8IKY3</accession>
<reference evidence="11 12" key="1">
    <citation type="submission" date="2020-01" db="EMBL/GenBank/DDBJ databases">
        <authorList>
            <consortium name="DOE Joint Genome Institute"/>
            <person name="Haridas S."/>
            <person name="Albert R."/>
            <person name="Binder M."/>
            <person name="Bloem J."/>
            <person name="Labutti K."/>
            <person name="Salamov A."/>
            <person name="Andreopoulos B."/>
            <person name="Baker S.E."/>
            <person name="Barry K."/>
            <person name="Bills G."/>
            <person name="Bluhm B.H."/>
            <person name="Cannon C."/>
            <person name="Castanera R."/>
            <person name="Culley D.E."/>
            <person name="Daum C."/>
            <person name="Ezra D."/>
            <person name="Gonzalez J.B."/>
            <person name="Henrissat B."/>
            <person name="Kuo A."/>
            <person name="Liang C."/>
            <person name="Lipzen A."/>
            <person name="Lutzoni F."/>
            <person name="Magnuson J."/>
            <person name="Mondo S."/>
            <person name="Nolan M."/>
            <person name="Ohm R."/>
            <person name="Pangilinan J."/>
            <person name="Park H.-J.H."/>
            <person name="Ramirez L."/>
            <person name="Alfaro M."/>
            <person name="Sun H."/>
            <person name="Tritt A."/>
            <person name="Yoshinaga Y."/>
            <person name="Zwiers L.-H.L."/>
            <person name="Turgeon B.G."/>
            <person name="Goodwin S.B."/>
            <person name="Spatafora J.W."/>
            <person name="Crous P.W."/>
            <person name="Grigoriev I.V."/>
        </authorList>
    </citation>
    <scope>NUCLEOTIDE SEQUENCE [LARGE SCALE GENOMIC DNA]</scope>
    <source>
        <strain evidence="11 12">CBS 611.86</strain>
    </source>
</reference>
<protein>
    <recommendedName>
        <fullName evidence="4">phosphoinositide 5-phosphatase</fullName>
        <ecNumber evidence="4">3.1.3.36</ecNumber>
    </recommendedName>
</protein>
<evidence type="ECO:0000256" key="5">
    <source>
        <dbReference type="ARBA" id="ARBA00022448"/>
    </source>
</evidence>
<proteinExistence type="inferred from homology"/>
<dbReference type="PANTHER" id="PTHR11200:SF257">
    <property type="entry name" value="PHOSPHOINOSITIDE 5-PHOSPHATASE"/>
    <property type="match status" value="1"/>
</dbReference>
<dbReference type="AlphaFoldDB" id="A0A7C8IKY3"/>
<dbReference type="EMBL" id="JAADJZ010000003">
    <property type="protein sequence ID" value="KAF2876810.1"/>
    <property type="molecule type" value="Genomic_DNA"/>
</dbReference>
<comment type="similarity">
    <text evidence="2">Belongs to the synaptojanin family.</text>
</comment>
<evidence type="ECO:0000256" key="1">
    <source>
        <dbReference type="ARBA" id="ARBA00004496"/>
    </source>
</evidence>
<feature type="compositionally biased region" description="Low complexity" evidence="9">
    <location>
        <begin position="1122"/>
        <end position="1139"/>
    </location>
</feature>
<dbReference type="Proteomes" id="UP000481861">
    <property type="component" value="Unassembled WGS sequence"/>
</dbReference>
<feature type="compositionally biased region" description="Polar residues" evidence="9">
    <location>
        <begin position="1041"/>
        <end position="1070"/>
    </location>
</feature>
<evidence type="ECO:0000256" key="2">
    <source>
        <dbReference type="ARBA" id="ARBA00008943"/>
    </source>
</evidence>
<feature type="region of interest" description="Disordered" evidence="9">
    <location>
        <begin position="27"/>
        <end position="51"/>
    </location>
</feature>
<feature type="domain" description="SAC" evidence="10">
    <location>
        <begin position="169"/>
        <end position="538"/>
    </location>
</feature>
<keyword evidence="7" id="KW-0378">Hydrolase</keyword>
<comment type="caution">
    <text evidence="11">The sequence shown here is derived from an EMBL/GenBank/DDBJ whole genome shotgun (WGS) entry which is preliminary data.</text>
</comment>
<dbReference type="Pfam" id="PF02383">
    <property type="entry name" value="Syja_N"/>
    <property type="match status" value="1"/>
</dbReference>
<name>A0A7C8IKY3_9PLEO</name>
<evidence type="ECO:0000256" key="8">
    <source>
        <dbReference type="ARBA" id="ARBA00022927"/>
    </source>
</evidence>
<feature type="compositionally biased region" description="Polar residues" evidence="9">
    <location>
        <begin position="1100"/>
        <end position="1115"/>
    </location>
</feature>
<dbReference type="SMART" id="SM00128">
    <property type="entry name" value="IPPc"/>
    <property type="match status" value="1"/>
</dbReference>
<keyword evidence="12" id="KW-1185">Reference proteome</keyword>
<dbReference type="PANTHER" id="PTHR11200">
    <property type="entry name" value="INOSITOL 5-PHOSPHATASE"/>
    <property type="match status" value="1"/>
</dbReference>
<feature type="region of interest" description="Disordered" evidence="9">
    <location>
        <begin position="948"/>
        <end position="1242"/>
    </location>
</feature>
<dbReference type="Pfam" id="PF22669">
    <property type="entry name" value="Exo_endo_phos2"/>
    <property type="match status" value="1"/>
</dbReference>
<evidence type="ECO:0000256" key="7">
    <source>
        <dbReference type="ARBA" id="ARBA00022801"/>
    </source>
</evidence>
<dbReference type="InterPro" id="IPR046985">
    <property type="entry name" value="IP5"/>
</dbReference>
<keyword evidence="6" id="KW-0963">Cytoplasm</keyword>
<dbReference type="InterPro" id="IPR002013">
    <property type="entry name" value="SAC_dom"/>
</dbReference>
<organism evidence="11 12">
    <name type="scientific">Massariosphaeria phaeospora</name>
    <dbReference type="NCBI Taxonomy" id="100035"/>
    <lineage>
        <taxon>Eukaryota</taxon>
        <taxon>Fungi</taxon>
        <taxon>Dikarya</taxon>
        <taxon>Ascomycota</taxon>
        <taxon>Pezizomycotina</taxon>
        <taxon>Dothideomycetes</taxon>
        <taxon>Pleosporomycetidae</taxon>
        <taxon>Pleosporales</taxon>
        <taxon>Pleosporales incertae sedis</taxon>
        <taxon>Massariosphaeria</taxon>
    </lineage>
</organism>
<keyword evidence="8" id="KW-0653">Protein transport</keyword>
<evidence type="ECO:0000256" key="6">
    <source>
        <dbReference type="ARBA" id="ARBA00022490"/>
    </source>
</evidence>
<dbReference type="GO" id="GO:0005737">
    <property type="term" value="C:cytoplasm"/>
    <property type="evidence" value="ECO:0007669"/>
    <property type="project" value="UniProtKB-SubCell"/>
</dbReference>
<dbReference type="PROSITE" id="PS50275">
    <property type="entry name" value="SAC"/>
    <property type="match status" value="1"/>
</dbReference>
<dbReference type="EC" id="3.1.3.36" evidence="4"/>
<dbReference type="GO" id="GO:0046856">
    <property type="term" value="P:phosphatidylinositol dephosphorylation"/>
    <property type="evidence" value="ECO:0007669"/>
    <property type="project" value="InterPro"/>
</dbReference>
<feature type="compositionally biased region" description="Pro residues" evidence="9">
    <location>
        <begin position="1005"/>
        <end position="1017"/>
    </location>
</feature>
<dbReference type="GO" id="GO:0004439">
    <property type="term" value="F:phosphatidylinositol-4,5-bisphosphate 5-phosphatase activity"/>
    <property type="evidence" value="ECO:0007669"/>
    <property type="project" value="UniProtKB-EC"/>
</dbReference>
<dbReference type="OrthoDB" id="405996at2759"/>
<gene>
    <name evidence="11" type="ORF">BDV95DRAFT_602771</name>
</gene>
<evidence type="ECO:0000259" key="10">
    <source>
        <dbReference type="PROSITE" id="PS50275"/>
    </source>
</evidence>
<evidence type="ECO:0000313" key="12">
    <source>
        <dbReference type="Proteomes" id="UP000481861"/>
    </source>
</evidence>
<dbReference type="GO" id="GO:0016020">
    <property type="term" value="C:membrane"/>
    <property type="evidence" value="ECO:0007669"/>
    <property type="project" value="TreeGrafter"/>
</dbReference>
<dbReference type="InterPro" id="IPR036691">
    <property type="entry name" value="Endo/exonu/phosph_ase_sf"/>
</dbReference>
<keyword evidence="5" id="KW-0813">Transport</keyword>
<dbReference type="Gene3D" id="3.60.10.10">
    <property type="entry name" value="Endonuclease/exonuclease/phosphatase"/>
    <property type="match status" value="1"/>
</dbReference>
<dbReference type="InterPro" id="IPR000300">
    <property type="entry name" value="IPPc"/>
</dbReference>
<dbReference type="GO" id="GO:0043813">
    <property type="term" value="F:phosphatidylinositol-3,5-bisphosphate 5-phosphatase activity"/>
    <property type="evidence" value="ECO:0007669"/>
    <property type="project" value="TreeGrafter"/>
</dbReference>
<comment type="subcellular location">
    <subcellularLocation>
        <location evidence="1">Cytoplasm</location>
    </subcellularLocation>
</comment>
<sequence length="1259" mass="139143">MSIRILIKEYPHRAIALTTPSHALVLRHSSSSTDPNGNHNGSTTSLGSTGSGAARCMVEFTGIEEVDLSDYRALNMVNTHGTLGLITVNGDVFLVVVNGASRVATVRPGETILRIHSVGFYCLNSPSYDALLNDEVNPYPTDTIDEEGYEMGFGRGKGESPVEHPCLALKKILSSGTFYYSSDFDMTRRLQDRSSDAATVSIDSLDAGFLWNSYMIQPLVDFRSRLGPREKDALDASGILTSAIRGFALTVTLPSSSAPIRTTRSGLPSSVTLISRLSCRRAGTRFNARGIDDDGNVANFVETETVYWAPSGICFSYTQVRGSVPVFWEQQTGLLPGQQKITITRSPEATQPAFDKHFENLELSYGALHVVNLLSNEKPNEIELTNRYRYHIRNSPLNFGTEKNQEEHELIKLTEFDFHAETRGPGGYEMASMISQWIRYSADSFAYYLSEEIEEHAQSNGHDNVIRRPTSILQQEGVFRTNCLDCLDRTNLVQTIISKMALELFLSHKGSSAGSDFWMRHSSLWADNGDALSRIYAGTGALKSSFTRHGKMSFAGALADARKSATRMYINNFADKGRQNTIDMLLGRLMGQVPVHLYDPINDYVVAELSRRSVEFSESEVIHILAGTFNLNGKTHGIDEDLSPWLCPDVEPSQQCPEIVAIGFQEIVELSPQQIMSTDPARRQAWEAAVKSCLNENAARHGKEEYVLLRGGQLVGASLSVFVRANCLKSIKNVEGSLKKTGMSGIAGNKGAVAIRMEYNNTSIVFVTAHLAAGFANYEERNRDYITISRGLRFQRNRSIEDHDTVIWLGDFNYRIGLSNEKVQRLCRLNDLETLYENDQLNLQMVAGLTFPFYSEARITFQPTYKYDLGTDTYDTSEKARIPAWCDRVLRKGDNIRQTNYDAAPLKFSDHRPVYATFQCLTSKVDEKKKEALSQEVYRQRRAVVGDTRATGTMEDTDDEDLLGYDSIEPGLPPASSDRRKWWLDNGLPARSRAQPPSNDHFPNPRRPSNPFTPSPEPDWVEVKRMGSARPDPPPARGTARAQTVNFNGTSTMRSRSPSAAATLTQTNPNANPPARKLVAPPYSYDSSNKRIPNLDGTRDANTLSRTASTASTHSLPPATIRPLSTSTSKSTPSTLTRKPAPPIPTKKPALLSKPNPHATFAPPPQRYRDDLVADPRPPQAPAPRRSMAAPPPDTFSRKPIVSDLIDASEERPALPPRTGTGLSIGSGSGAAGRGRSLLDDEPEDLEALKGWEVLRPAR</sequence>
<dbReference type="GO" id="GO:0015031">
    <property type="term" value="P:protein transport"/>
    <property type="evidence" value="ECO:0007669"/>
    <property type="project" value="UniProtKB-KW"/>
</dbReference>
<evidence type="ECO:0000256" key="3">
    <source>
        <dbReference type="ARBA" id="ARBA00009678"/>
    </source>
</evidence>
<evidence type="ECO:0000256" key="9">
    <source>
        <dbReference type="SAM" id="MobiDB-lite"/>
    </source>
</evidence>